<evidence type="ECO:0000313" key="2">
    <source>
        <dbReference type="Proteomes" id="UP000296822"/>
    </source>
</evidence>
<proteinExistence type="predicted"/>
<organism evidence="1 2">
    <name type="scientific">Natronorubrum bangense</name>
    <dbReference type="NCBI Taxonomy" id="61858"/>
    <lineage>
        <taxon>Archaea</taxon>
        <taxon>Methanobacteriati</taxon>
        <taxon>Methanobacteriota</taxon>
        <taxon>Stenosarchaea group</taxon>
        <taxon>Halobacteria</taxon>
        <taxon>Halobacteriales</taxon>
        <taxon>Natrialbaceae</taxon>
        <taxon>Natronorubrum</taxon>
    </lineage>
</organism>
<dbReference type="EMBL" id="CP031306">
    <property type="protein sequence ID" value="QCC56319.1"/>
    <property type="molecule type" value="Genomic_DNA"/>
</dbReference>
<gene>
    <name evidence="1" type="ORF">DV706_17375</name>
</gene>
<accession>A0A4D6HQK7</accession>
<protein>
    <submittedName>
        <fullName evidence="1">Uncharacterized protein</fullName>
    </submittedName>
</protein>
<dbReference type="AlphaFoldDB" id="A0A4D6HQK7"/>
<evidence type="ECO:0000313" key="1">
    <source>
        <dbReference type="EMBL" id="QCC56319.1"/>
    </source>
</evidence>
<sequence length="82" mass="9648">MSSVVCHLYKIRLLRMGYRFRLSMADQNNERPSQRYVDLNPISKENFLHGGFDTLENCLLIMKNELHRLRPFGHGVGCRIQI</sequence>
<keyword evidence="1" id="KW-0614">Plasmid</keyword>
<dbReference type="Proteomes" id="UP000296822">
    <property type="component" value="Plasmid unnamed1"/>
</dbReference>
<name>A0A4D6HQK7_9EURY</name>
<dbReference type="KEGG" id="nbg:DV706_17375"/>
<geneLocation type="plasmid" evidence="1">
    <name>unnamed1</name>
</geneLocation>
<reference evidence="1 2" key="1">
    <citation type="journal article" date="2019" name="Nat. Commun.">
        <title>A new type of DNA phosphorothioation-based antiviral system in archaea.</title>
        <authorList>
            <person name="Xiong L."/>
            <person name="Liu S."/>
            <person name="Chen S."/>
            <person name="Xiao Y."/>
            <person name="Zhu B."/>
            <person name="Gao Y."/>
            <person name="Zhang Y."/>
            <person name="Chen B."/>
            <person name="Luo J."/>
            <person name="Deng Z."/>
            <person name="Chen X."/>
            <person name="Wang L."/>
            <person name="Chen S."/>
        </authorList>
    </citation>
    <scope>NUCLEOTIDE SEQUENCE [LARGE SCALE GENOMIC DNA]</scope>
    <source>
        <strain evidence="1 2">JCM 10635</strain>
        <plasmid evidence="1 2">unnamed1</plasmid>
    </source>
</reference>